<dbReference type="Pfam" id="PF12165">
    <property type="entry name" value="Alfin"/>
    <property type="match status" value="1"/>
</dbReference>
<feature type="compositionally biased region" description="Pro residues" evidence="3">
    <location>
        <begin position="241"/>
        <end position="254"/>
    </location>
</feature>
<dbReference type="GO" id="GO:0006325">
    <property type="term" value="P:chromatin organization"/>
    <property type="evidence" value="ECO:0007669"/>
    <property type="project" value="UniProtKB-UniRule"/>
</dbReference>
<dbReference type="GO" id="GO:0042393">
    <property type="term" value="F:histone binding"/>
    <property type="evidence" value="ECO:0007669"/>
    <property type="project" value="UniProtKB-UniRule"/>
</dbReference>
<proteinExistence type="inferred from homology"/>
<evidence type="ECO:0000256" key="1">
    <source>
        <dbReference type="RuleBase" id="RU369089"/>
    </source>
</evidence>
<feature type="domain" description="Alfin N-terminal" evidence="5">
    <location>
        <begin position="63"/>
        <end position="167"/>
    </location>
</feature>
<dbReference type="PANTHER" id="PTHR12321">
    <property type="entry name" value="CPG BINDING PROTEIN"/>
    <property type="match status" value="1"/>
</dbReference>
<keyword evidence="1" id="KW-0805">Transcription regulation</keyword>
<keyword evidence="7" id="KW-1185">Reference proteome</keyword>
<sequence>MFSTMVFTFAKVYLHGGFILNSFVPLAVKQVLVSYVVLVLSTWKLCYVLQTVFFFSTHAIIIVKYLCCLCFIEKENLCLYGLPSEQWEVNLPAEEVPPELPEPALGINFARDSMQEKDWLSLVAVHSDAWLLAVAFYFGSRFGFDKADRKRLFNMINELPTVFEVVTGAAKKQQKEKSSVSNHSSNKSKSNSKPQGLESQEKYPKSQPEYEEEEVFDEESSTSRPPPPSPISQRRQGDSPGPSPRPPGPFPPRVTPEVVDLEDDSIPPIASIIEDFERCHLVPSIVGKYRGDVEFDEGMKALELLTLKTLSVARGLSLQGMDESHKMAGLVEAVGLRDKKLSDAEVARAQVLKERDDARLELRKAQDEIGIAKDEAKELKLELEQLKRDMESKIEGARVSAIEDFEKSEEMDRLKGEYTSGSYLRALKEA</sequence>
<dbReference type="EMBL" id="CACTIH010005506">
    <property type="protein sequence ID" value="CAA2995681.1"/>
    <property type="molecule type" value="Genomic_DNA"/>
</dbReference>
<protein>
    <recommendedName>
        <fullName evidence="1">PHD finger protein ALFIN-LIKE</fullName>
    </recommendedName>
</protein>
<dbReference type="PANTHER" id="PTHR12321:SF98">
    <property type="entry name" value="PHD FINGER PROTEIN ALFIN-LIKE 5"/>
    <property type="match status" value="1"/>
</dbReference>
<keyword evidence="1" id="KW-0863">Zinc-finger</keyword>
<reference evidence="6 7" key="1">
    <citation type="submission" date="2019-12" db="EMBL/GenBank/DDBJ databases">
        <authorList>
            <person name="Alioto T."/>
            <person name="Alioto T."/>
            <person name="Gomez Garrido J."/>
        </authorList>
    </citation>
    <scope>NUCLEOTIDE SEQUENCE [LARGE SCALE GENOMIC DNA]</scope>
</reference>
<dbReference type="GO" id="GO:0000976">
    <property type="term" value="F:transcription cis-regulatory region binding"/>
    <property type="evidence" value="ECO:0007669"/>
    <property type="project" value="TreeGrafter"/>
</dbReference>
<comment type="domain">
    <text evidence="1">The PHD-type zinc finger mediates the binding to H3K4me3.</text>
</comment>
<keyword evidence="1" id="KW-0862">Zinc</keyword>
<keyword evidence="1" id="KW-0156">Chromatin regulator</keyword>
<feature type="coiled-coil region" evidence="2">
    <location>
        <begin position="341"/>
        <end position="396"/>
    </location>
</feature>
<dbReference type="Gramene" id="OE9A055847T1">
    <property type="protein sequence ID" value="OE9A055847C1"/>
    <property type="gene ID" value="OE9A055847"/>
</dbReference>
<keyword evidence="1" id="KW-0479">Metal-binding</keyword>
<comment type="similarity">
    <text evidence="1">Belongs to the Alfin family.</text>
</comment>
<dbReference type="GO" id="GO:0006355">
    <property type="term" value="P:regulation of DNA-templated transcription"/>
    <property type="evidence" value="ECO:0007669"/>
    <property type="project" value="UniProtKB-UniRule"/>
</dbReference>
<keyword evidence="4" id="KW-1133">Transmembrane helix</keyword>
<feature type="compositionally biased region" description="Acidic residues" evidence="3">
    <location>
        <begin position="209"/>
        <end position="220"/>
    </location>
</feature>
<accession>A0A8S0SRD1</accession>
<dbReference type="GO" id="GO:0003712">
    <property type="term" value="F:transcription coregulator activity"/>
    <property type="evidence" value="ECO:0007669"/>
    <property type="project" value="TreeGrafter"/>
</dbReference>
<keyword evidence="4" id="KW-0472">Membrane</keyword>
<dbReference type="GO" id="GO:0008270">
    <property type="term" value="F:zinc ion binding"/>
    <property type="evidence" value="ECO:0007669"/>
    <property type="project" value="UniProtKB-KW"/>
</dbReference>
<evidence type="ECO:0000256" key="4">
    <source>
        <dbReference type="SAM" id="Phobius"/>
    </source>
</evidence>
<dbReference type="Proteomes" id="UP000594638">
    <property type="component" value="Unassembled WGS sequence"/>
</dbReference>
<dbReference type="InterPro" id="IPR045104">
    <property type="entry name" value="Alfin"/>
</dbReference>
<feature type="compositionally biased region" description="Low complexity" evidence="3">
    <location>
        <begin position="179"/>
        <end position="193"/>
    </location>
</feature>
<feature type="region of interest" description="Disordered" evidence="3">
    <location>
        <begin position="173"/>
        <end position="257"/>
    </location>
</feature>
<evidence type="ECO:0000313" key="7">
    <source>
        <dbReference type="Proteomes" id="UP000594638"/>
    </source>
</evidence>
<feature type="transmembrane region" description="Helical" evidence="4">
    <location>
        <begin position="12"/>
        <end position="40"/>
    </location>
</feature>
<comment type="subcellular location">
    <subcellularLocation>
        <location evidence="1">Nucleus</location>
    </subcellularLocation>
</comment>
<evidence type="ECO:0000259" key="5">
    <source>
        <dbReference type="Pfam" id="PF12165"/>
    </source>
</evidence>
<evidence type="ECO:0000313" key="6">
    <source>
        <dbReference type="EMBL" id="CAA2995681.1"/>
    </source>
</evidence>
<gene>
    <name evidence="6" type="ORF">OLEA9_A055847</name>
</gene>
<keyword evidence="1" id="KW-0804">Transcription</keyword>
<name>A0A8S0SRD1_OLEEU</name>
<comment type="subunit">
    <text evidence="1">Interacts with H3K4me3 and to a lesser extent with H3K4me2.</text>
</comment>
<dbReference type="GO" id="GO:0005634">
    <property type="term" value="C:nucleus"/>
    <property type="evidence" value="ECO:0007669"/>
    <property type="project" value="UniProtKB-SubCell"/>
</dbReference>
<comment type="caution">
    <text evidence="6">The sequence shown here is derived from an EMBL/GenBank/DDBJ whole genome shotgun (WGS) entry which is preliminary data.</text>
</comment>
<dbReference type="AlphaFoldDB" id="A0A8S0SRD1"/>
<keyword evidence="2" id="KW-0175">Coiled coil</keyword>
<keyword evidence="1" id="KW-0539">Nucleus</keyword>
<evidence type="ECO:0000256" key="2">
    <source>
        <dbReference type="SAM" id="Coils"/>
    </source>
</evidence>
<organism evidence="6 7">
    <name type="scientific">Olea europaea subsp. europaea</name>
    <dbReference type="NCBI Taxonomy" id="158383"/>
    <lineage>
        <taxon>Eukaryota</taxon>
        <taxon>Viridiplantae</taxon>
        <taxon>Streptophyta</taxon>
        <taxon>Embryophyta</taxon>
        <taxon>Tracheophyta</taxon>
        <taxon>Spermatophyta</taxon>
        <taxon>Magnoliopsida</taxon>
        <taxon>eudicotyledons</taxon>
        <taxon>Gunneridae</taxon>
        <taxon>Pentapetalae</taxon>
        <taxon>asterids</taxon>
        <taxon>lamiids</taxon>
        <taxon>Lamiales</taxon>
        <taxon>Oleaceae</taxon>
        <taxon>Oleeae</taxon>
        <taxon>Olea</taxon>
    </lineage>
</organism>
<evidence type="ECO:0000256" key="3">
    <source>
        <dbReference type="SAM" id="MobiDB-lite"/>
    </source>
</evidence>
<dbReference type="OrthoDB" id="436852at2759"/>
<dbReference type="InterPro" id="IPR021998">
    <property type="entry name" value="Alfin_N"/>
</dbReference>
<keyword evidence="4" id="KW-0812">Transmembrane</keyword>
<comment type="function">
    <text evidence="1">Histone-binding component that specifically recognizes H3 tails trimethylated on 'Lys-4' (H3K4me3), which mark transcription start sites of virtually all active genes.</text>
</comment>